<keyword evidence="1" id="KW-0175">Coiled coil</keyword>
<dbReference type="Proteomes" id="UP000887581">
    <property type="component" value="Unplaced"/>
</dbReference>
<dbReference type="WBParaSite" id="sdigi.contig198.g5991.t1">
    <property type="protein sequence ID" value="sdigi.contig198.g5991.t1"/>
    <property type="gene ID" value="sdigi.contig198.g5991"/>
</dbReference>
<feature type="coiled-coil region" evidence="1">
    <location>
        <begin position="15"/>
        <end position="52"/>
    </location>
</feature>
<reference evidence="3" key="1">
    <citation type="submission" date="2022-11" db="UniProtKB">
        <authorList>
            <consortium name="WormBaseParasite"/>
        </authorList>
    </citation>
    <scope>IDENTIFICATION</scope>
</reference>
<dbReference type="AlphaFoldDB" id="A0A915PQN2"/>
<evidence type="ECO:0000256" key="1">
    <source>
        <dbReference type="SAM" id="Coils"/>
    </source>
</evidence>
<proteinExistence type="predicted"/>
<organism evidence="2 3">
    <name type="scientific">Setaria digitata</name>
    <dbReference type="NCBI Taxonomy" id="48799"/>
    <lineage>
        <taxon>Eukaryota</taxon>
        <taxon>Metazoa</taxon>
        <taxon>Ecdysozoa</taxon>
        <taxon>Nematoda</taxon>
        <taxon>Chromadorea</taxon>
        <taxon>Rhabditida</taxon>
        <taxon>Spirurina</taxon>
        <taxon>Spiruromorpha</taxon>
        <taxon>Filarioidea</taxon>
        <taxon>Setariidae</taxon>
        <taxon>Setaria</taxon>
    </lineage>
</organism>
<evidence type="ECO:0000313" key="2">
    <source>
        <dbReference type="Proteomes" id="UP000887581"/>
    </source>
</evidence>
<keyword evidence="2" id="KW-1185">Reference proteome</keyword>
<protein>
    <submittedName>
        <fullName evidence="3">Uncharacterized protein</fullName>
    </submittedName>
</protein>
<name>A0A915PQN2_9BILA</name>
<evidence type="ECO:0000313" key="3">
    <source>
        <dbReference type="WBParaSite" id="sdigi.contig198.g5991.t1"/>
    </source>
</evidence>
<sequence>MSKPEKAGAQQTSLLDVLKKKMRQAREEAEAAKDEADEVKRLLEEERKKREDVHKFDKIIRILELLNFDLIQPLNLNSSND</sequence>
<accession>A0A915PQN2</accession>